<sequence>MVTEIEIKDDMQILADFMYSMILKYSDKVDLDSLPDPEVLFLMQDIRKFIKLSAEKRNEEKDLFDIEYVLFT</sequence>
<proteinExistence type="predicted"/>
<reference evidence="1" key="1">
    <citation type="submission" date="2019-04" db="EMBL/GenBank/DDBJ databases">
        <title>Evolution of Biomass-Degrading Anaerobic Consortia Revealed by Metagenomics.</title>
        <authorList>
            <person name="Peng X."/>
        </authorList>
    </citation>
    <scope>NUCLEOTIDE SEQUENCE</scope>
    <source>
        <strain evidence="1">SIG311</strain>
    </source>
</reference>
<gene>
    <name evidence="1" type="ORF">E7272_06840</name>
</gene>
<protein>
    <submittedName>
        <fullName evidence="1">Uncharacterized protein</fullName>
    </submittedName>
</protein>
<dbReference type="Proteomes" id="UP000766246">
    <property type="component" value="Unassembled WGS sequence"/>
</dbReference>
<accession>A0A927YMX0</accession>
<organism evidence="1 2">
    <name type="scientific">Pseudobutyrivibrio ruminis</name>
    <dbReference type="NCBI Taxonomy" id="46206"/>
    <lineage>
        <taxon>Bacteria</taxon>
        <taxon>Bacillati</taxon>
        <taxon>Bacillota</taxon>
        <taxon>Clostridia</taxon>
        <taxon>Lachnospirales</taxon>
        <taxon>Lachnospiraceae</taxon>
        <taxon>Pseudobutyrivibrio</taxon>
    </lineage>
</organism>
<evidence type="ECO:0000313" key="2">
    <source>
        <dbReference type="Proteomes" id="UP000766246"/>
    </source>
</evidence>
<comment type="caution">
    <text evidence="1">The sequence shown here is derived from an EMBL/GenBank/DDBJ whole genome shotgun (WGS) entry which is preliminary data.</text>
</comment>
<dbReference type="EMBL" id="SVER01000014">
    <property type="protein sequence ID" value="MBE5919547.1"/>
    <property type="molecule type" value="Genomic_DNA"/>
</dbReference>
<dbReference type="AlphaFoldDB" id="A0A927YMX0"/>
<evidence type="ECO:0000313" key="1">
    <source>
        <dbReference type="EMBL" id="MBE5919547.1"/>
    </source>
</evidence>
<name>A0A927YMX0_9FIRM</name>